<dbReference type="Pfam" id="PF00664">
    <property type="entry name" value="ABC_membrane"/>
    <property type="match status" value="1"/>
</dbReference>
<sequence>MKTESNPKVMKILNEYAGGHRHLITVGRILAAVSAFMGLVPFYDLWKIIRIAVKGEELSKIAGIAWQAVGITVAALLVYIAALMCTHIAAFRVQANMRSRLMRRILTLPLGVFDEDGTGKIRRTVNESTAATESFIAHNLPDKAVAAATPVGLLILLGAFNWKLGLICLIPALIGFCFMMSMMGKGMQEKMAEYQNALDTMSSEATEYVRGVPVVKVFGQSVHSFRRFKEAIDGYSKWVTAYTLMLRMPMTMFMTCINAVFAFLVLGAYVLSKGSVTSEMILNVMYYIIVTPLLTVTLTKIAYSGEQEMVVVDALKRMDSILDIQPLAEAKKAELPKDNSVELKNVSFKYKDSADYAVKDLNIKIGSGEHIALVGPSGGGKTTTAELIARFFDVTEGSVFIGGADIRNIPQEELMKQVSFVFQDSRLLKASILENVRLARPEATEAEVMQALETAQCMDIIEKLPQGIHTVIGAKGIYLSGGEQQRISIARAILKNAPIIILDEATAFADPDNENKVQAAFGELAKGRTVIMIAHRLSTVVNTNCIYVLKDGSVCEQGSHSELMEQNGLYRQMFDEYSRSINWKVGA</sequence>
<feature type="transmembrane region" description="Helical" evidence="9">
    <location>
        <begin position="252"/>
        <end position="272"/>
    </location>
</feature>
<evidence type="ECO:0000256" key="1">
    <source>
        <dbReference type="ARBA" id="ARBA00004651"/>
    </source>
</evidence>
<keyword evidence="5" id="KW-0547">Nucleotide-binding</keyword>
<gene>
    <name evidence="12" type="ORF">SAMN02910280_1500</name>
</gene>
<dbReference type="PROSITE" id="PS50893">
    <property type="entry name" value="ABC_TRANSPORTER_2"/>
    <property type="match status" value="1"/>
</dbReference>
<evidence type="ECO:0000313" key="13">
    <source>
        <dbReference type="Proteomes" id="UP000183461"/>
    </source>
</evidence>
<dbReference type="RefSeq" id="WP_072299829.1">
    <property type="nucleotide sequence ID" value="NZ_FPIP01000003.1"/>
</dbReference>
<feature type="domain" description="ABC transporter" evidence="10">
    <location>
        <begin position="341"/>
        <end position="576"/>
    </location>
</feature>
<dbReference type="Gene3D" id="1.20.1560.10">
    <property type="entry name" value="ABC transporter type 1, transmembrane domain"/>
    <property type="match status" value="1"/>
</dbReference>
<dbReference type="Proteomes" id="UP000183461">
    <property type="component" value="Unassembled WGS sequence"/>
</dbReference>
<dbReference type="PANTHER" id="PTHR43394">
    <property type="entry name" value="ATP-DEPENDENT PERMEASE MDL1, MITOCHONDRIAL"/>
    <property type="match status" value="1"/>
</dbReference>
<dbReference type="GO" id="GO:0015421">
    <property type="term" value="F:ABC-type oligopeptide transporter activity"/>
    <property type="evidence" value="ECO:0007669"/>
    <property type="project" value="TreeGrafter"/>
</dbReference>
<dbReference type="FunFam" id="3.40.50.300:FF:000221">
    <property type="entry name" value="Multidrug ABC transporter ATP-binding protein"/>
    <property type="match status" value="1"/>
</dbReference>
<keyword evidence="7 9" id="KW-1133">Transmembrane helix</keyword>
<name>A0A1K1N126_RUMFL</name>
<protein>
    <submittedName>
        <fullName evidence="12">ATP-binding cassette, subfamily B</fullName>
    </submittedName>
</protein>
<evidence type="ECO:0000256" key="7">
    <source>
        <dbReference type="ARBA" id="ARBA00022989"/>
    </source>
</evidence>
<dbReference type="SMART" id="SM00382">
    <property type="entry name" value="AAA"/>
    <property type="match status" value="1"/>
</dbReference>
<evidence type="ECO:0000256" key="5">
    <source>
        <dbReference type="ARBA" id="ARBA00022741"/>
    </source>
</evidence>
<dbReference type="GO" id="GO:0005886">
    <property type="term" value="C:plasma membrane"/>
    <property type="evidence" value="ECO:0007669"/>
    <property type="project" value="UniProtKB-SubCell"/>
</dbReference>
<dbReference type="PROSITE" id="PS50929">
    <property type="entry name" value="ABC_TM1F"/>
    <property type="match status" value="1"/>
</dbReference>
<feature type="domain" description="ABC transmembrane type-1" evidence="11">
    <location>
        <begin position="29"/>
        <end position="289"/>
    </location>
</feature>
<dbReference type="InterPro" id="IPR027417">
    <property type="entry name" value="P-loop_NTPase"/>
</dbReference>
<dbReference type="InterPro" id="IPR036640">
    <property type="entry name" value="ABC1_TM_sf"/>
</dbReference>
<keyword evidence="2" id="KW-0813">Transport</keyword>
<dbReference type="Gene3D" id="3.40.50.300">
    <property type="entry name" value="P-loop containing nucleotide triphosphate hydrolases"/>
    <property type="match status" value="1"/>
</dbReference>
<comment type="subcellular location">
    <subcellularLocation>
        <location evidence="1">Cell membrane</location>
        <topology evidence="1">Multi-pass membrane protein</topology>
    </subcellularLocation>
</comment>
<evidence type="ECO:0000256" key="3">
    <source>
        <dbReference type="ARBA" id="ARBA00022475"/>
    </source>
</evidence>
<feature type="transmembrane region" description="Helical" evidence="9">
    <location>
        <begin position="160"/>
        <end position="181"/>
    </location>
</feature>
<dbReference type="InterPro" id="IPR003593">
    <property type="entry name" value="AAA+_ATPase"/>
</dbReference>
<evidence type="ECO:0000256" key="4">
    <source>
        <dbReference type="ARBA" id="ARBA00022692"/>
    </source>
</evidence>
<dbReference type="Pfam" id="PF00005">
    <property type="entry name" value="ABC_tran"/>
    <property type="match status" value="1"/>
</dbReference>
<proteinExistence type="predicted"/>
<accession>A0A1K1N126</accession>
<evidence type="ECO:0000259" key="10">
    <source>
        <dbReference type="PROSITE" id="PS50893"/>
    </source>
</evidence>
<keyword evidence="8 9" id="KW-0472">Membrane</keyword>
<keyword evidence="3" id="KW-1003">Cell membrane</keyword>
<feature type="transmembrane region" description="Helical" evidence="9">
    <location>
        <begin position="64"/>
        <end position="90"/>
    </location>
</feature>
<dbReference type="EMBL" id="FPIP01000003">
    <property type="protein sequence ID" value="SFW28006.1"/>
    <property type="molecule type" value="Genomic_DNA"/>
</dbReference>
<dbReference type="InterPro" id="IPR003439">
    <property type="entry name" value="ABC_transporter-like_ATP-bd"/>
</dbReference>
<dbReference type="CDD" id="cd07346">
    <property type="entry name" value="ABC_6TM_exporters"/>
    <property type="match status" value="1"/>
</dbReference>
<evidence type="ECO:0000256" key="9">
    <source>
        <dbReference type="SAM" id="Phobius"/>
    </source>
</evidence>
<dbReference type="AlphaFoldDB" id="A0A1K1N126"/>
<evidence type="ECO:0000256" key="8">
    <source>
        <dbReference type="ARBA" id="ARBA00023136"/>
    </source>
</evidence>
<dbReference type="GO" id="GO:0005524">
    <property type="term" value="F:ATP binding"/>
    <property type="evidence" value="ECO:0007669"/>
    <property type="project" value="UniProtKB-KW"/>
</dbReference>
<dbReference type="InterPro" id="IPR017871">
    <property type="entry name" value="ABC_transporter-like_CS"/>
</dbReference>
<dbReference type="PANTHER" id="PTHR43394:SF1">
    <property type="entry name" value="ATP-BINDING CASSETTE SUB-FAMILY B MEMBER 10, MITOCHONDRIAL"/>
    <property type="match status" value="1"/>
</dbReference>
<keyword evidence="4 9" id="KW-0812">Transmembrane</keyword>
<feature type="transmembrane region" description="Helical" evidence="9">
    <location>
        <begin position="284"/>
        <end position="303"/>
    </location>
</feature>
<evidence type="ECO:0000256" key="6">
    <source>
        <dbReference type="ARBA" id="ARBA00022840"/>
    </source>
</evidence>
<evidence type="ECO:0000259" key="11">
    <source>
        <dbReference type="PROSITE" id="PS50929"/>
    </source>
</evidence>
<dbReference type="InterPro" id="IPR039421">
    <property type="entry name" value="Type_1_exporter"/>
</dbReference>
<organism evidence="12 13">
    <name type="scientific">Ruminococcus flavefaciens</name>
    <dbReference type="NCBI Taxonomy" id="1265"/>
    <lineage>
        <taxon>Bacteria</taxon>
        <taxon>Bacillati</taxon>
        <taxon>Bacillota</taxon>
        <taxon>Clostridia</taxon>
        <taxon>Eubacteriales</taxon>
        <taxon>Oscillospiraceae</taxon>
        <taxon>Ruminococcus</taxon>
    </lineage>
</organism>
<dbReference type="SUPFAM" id="SSF52540">
    <property type="entry name" value="P-loop containing nucleoside triphosphate hydrolases"/>
    <property type="match status" value="1"/>
</dbReference>
<dbReference type="InterPro" id="IPR011527">
    <property type="entry name" value="ABC1_TM_dom"/>
</dbReference>
<evidence type="ECO:0000256" key="2">
    <source>
        <dbReference type="ARBA" id="ARBA00022448"/>
    </source>
</evidence>
<dbReference type="PROSITE" id="PS00211">
    <property type="entry name" value="ABC_TRANSPORTER_1"/>
    <property type="match status" value="1"/>
</dbReference>
<evidence type="ECO:0000313" key="12">
    <source>
        <dbReference type="EMBL" id="SFW28006.1"/>
    </source>
</evidence>
<dbReference type="SUPFAM" id="SSF90123">
    <property type="entry name" value="ABC transporter transmembrane region"/>
    <property type="match status" value="1"/>
</dbReference>
<keyword evidence="6 12" id="KW-0067">ATP-binding</keyword>
<feature type="transmembrane region" description="Helical" evidence="9">
    <location>
        <begin position="23"/>
        <end position="43"/>
    </location>
</feature>
<reference evidence="12 13" key="1">
    <citation type="submission" date="2016-11" db="EMBL/GenBank/DDBJ databases">
        <authorList>
            <person name="Jaros S."/>
            <person name="Januszkiewicz K."/>
            <person name="Wedrychowicz H."/>
        </authorList>
    </citation>
    <scope>NUCLEOTIDE SEQUENCE [LARGE SCALE GENOMIC DNA]</scope>
    <source>
        <strain evidence="12 13">YL228</strain>
    </source>
</reference>
<dbReference type="GO" id="GO:0016887">
    <property type="term" value="F:ATP hydrolysis activity"/>
    <property type="evidence" value="ECO:0007669"/>
    <property type="project" value="InterPro"/>
</dbReference>